<evidence type="ECO:0000256" key="8">
    <source>
        <dbReference type="RuleBase" id="RU003811"/>
    </source>
</evidence>
<evidence type="ECO:0000256" key="1">
    <source>
        <dbReference type="ARBA" id="ARBA00005188"/>
    </source>
</evidence>
<dbReference type="SUPFAM" id="SSF56317">
    <property type="entry name" value="Carbon-nitrogen hydrolase"/>
    <property type="match status" value="1"/>
</dbReference>
<dbReference type="GO" id="GO:0003952">
    <property type="term" value="F:NAD+ synthase (glutamine-hydrolyzing) activity"/>
    <property type="evidence" value="ECO:0007669"/>
    <property type="project" value="UniProtKB-EC"/>
</dbReference>
<dbReference type="InterPro" id="IPR014445">
    <property type="entry name" value="Gln-dep_NAD_synthase"/>
</dbReference>
<keyword evidence="5 7" id="KW-0067">ATP-binding</keyword>
<evidence type="ECO:0000256" key="2">
    <source>
        <dbReference type="ARBA" id="ARBA00007145"/>
    </source>
</evidence>
<dbReference type="CDD" id="cd07570">
    <property type="entry name" value="GAT_Gln-NAD-synth"/>
    <property type="match status" value="1"/>
</dbReference>
<dbReference type="NCBIfam" id="NF010588">
    <property type="entry name" value="PRK13981.1"/>
    <property type="match status" value="1"/>
</dbReference>
<dbReference type="InterPro" id="IPR014729">
    <property type="entry name" value="Rossmann-like_a/b/a_fold"/>
</dbReference>
<accession>A0ABX7BBR7</accession>
<dbReference type="SUPFAM" id="SSF52402">
    <property type="entry name" value="Adenine nucleotide alpha hydrolases-like"/>
    <property type="match status" value="1"/>
</dbReference>
<evidence type="ECO:0000256" key="7">
    <source>
        <dbReference type="PIRNR" id="PIRNR006630"/>
    </source>
</evidence>
<comment type="pathway">
    <text evidence="1 7">Cofactor biosynthesis; NAD(+) biosynthesis; NAD(+) from deamido-NAD(+) (L-Gln route): step 1/1.</text>
</comment>
<dbReference type="Pfam" id="PF02540">
    <property type="entry name" value="NAD_synthase"/>
    <property type="match status" value="1"/>
</dbReference>
<dbReference type="Gene3D" id="3.60.110.10">
    <property type="entry name" value="Carbon-nitrogen hydrolase"/>
    <property type="match status" value="1"/>
</dbReference>
<evidence type="ECO:0000256" key="5">
    <source>
        <dbReference type="ARBA" id="ARBA00022840"/>
    </source>
</evidence>
<dbReference type="EC" id="6.3.5.1" evidence="7"/>
<feature type="domain" description="CN hydrolase" evidence="9">
    <location>
        <begin position="5"/>
        <end position="251"/>
    </location>
</feature>
<dbReference type="InterPro" id="IPR036526">
    <property type="entry name" value="C-N_Hydrolase_sf"/>
</dbReference>
<protein>
    <recommendedName>
        <fullName evidence="7">Glutamine-dependent NAD(+) synthetase</fullName>
        <ecNumber evidence="7">6.3.5.1</ecNumber>
    </recommendedName>
    <alternativeName>
        <fullName evidence="7">NAD(+) synthase [glutamine-hydrolyzing]</fullName>
    </alternativeName>
</protein>
<dbReference type="Pfam" id="PF00795">
    <property type="entry name" value="CN_hydrolase"/>
    <property type="match status" value="1"/>
</dbReference>
<dbReference type="InterPro" id="IPR022310">
    <property type="entry name" value="NAD/GMP_synthase"/>
</dbReference>
<dbReference type="InterPro" id="IPR003694">
    <property type="entry name" value="NAD_synthase"/>
</dbReference>
<dbReference type="RefSeq" id="WP_201080167.1">
    <property type="nucleotide sequence ID" value="NZ_CP067420.1"/>
</dbReference>
<dbReference type="Gene3D" id="3.40.50.620">
    <property type="entry name" value="HUPs"/>
    <property type="match status" value="1"/>
</dbReference>
<evidence type="ECO:0000313" key="11">
    <source>
        <dbReference type="Proteomes" id="UP000595197"/>
    </source>
</evidence>
<comment type="similarity">
    <text evidence="8">Belongs to the NAD synthetase family.</text>
</comment>
<organism evidence="10 11">
    <name type="scientific">Skermanella cutis</name>
    <dbReference type="NCBI Taxonomy" id="2775420"/>
    <lineage>
        <taxon>Bacteria</taxon>
        <taxon>Pseudomonadati</taxon>
        <taxon>Pseudomonadota</taxon>
        <taxon>Alphaproteobacteria</taxon>
        <taxon>Rhodospirillales</taxon>
        <taxon>Azospirillaceae</taxon>
        <taxon>Skermanella</taxon>
    </lineage>
</organism>
<proteinExistence type="inferred from homology"/>
<keyword evidence="4 7" id="KW-0547">Nucleotide-binding</keyword>
<dbReference type="PANTHER" id="PTHR23090:SF9">
    <property type="entry name" value="GLUTAMINE-DEPENDENT NAD(+) SYNTHETASE"/>
    <property type="match status" value="1"/>
</dbReference>
<dbReference type="InterPro" id="IPR003010">
    <property type="entry name" value="C-N_Hydrolase"/>
</dbReference>
<dbReference type="PROSITE" id="PS50263">
    <property type="entry name" value="CN_HYDROLASE"/>
    <property type="match status" value="1"/>
</dbReference>
<dbReference type="PIRSF" id="PIRSF006630">
    <property type="entry name" value="NADS_GAT"/>
    <property type="match status" value="1"/>
</dbReference>
<evidence type="ECO:0000256" key="3">
    <source>
        <dbReference type="ARBA" id="ARBA00022598"/>
    </source>
</evidence>
<dbReference type="CDD" id="cd00553">
    <property type="entry name" value="NAD_synthase"/>
    <property type="match status" value="1"/>
</dbReference>
<dbReference type="Proteomes" id="UP000595197">
    <property type="component" value="Chromosome"/>
</dbReference>
<dbReference type="NCBIfam" id="TIGR00552">
    <property type="entry name" value="nadE"/>
    <property type="match status" value="1"/>
</dbReference>
<comment type="catalytic activity">
    <reaction evidence="7">
        <text>deamido-NAD(+) + L-glutamine + ATP + H2O = L-glutamate + AMP + diphosphate + NAD(+) + H(+)</text>
        <dbReference type="Rhea" id="RHEA:24384"/>
        <dbReference type="ChEBI" id="CHEBI:15377"/>
        <dbReference type="ChEBI" id="CHEBI:15378"/>
        <dbReference type="ChEBI" id="CHEBI:29985"/>
        <dbReference type="ChEBI" id="CHEBI:30616"/>
        <dbReference type="ChEBI" id="CHEBI:33019"/>
        <dbReference type="ChEBI" id="CHEBI:57540"/>
        <dbReference type="ChEBI" id="CHEBI:58359"/>
        <dbReference type="ChEBI" id="CHEBI:58437"/>
        <dbReference type="ChEBI" id="CHEBI:456215"/>
        <dbReference type="EC" id="6.3.5.1"/>
    </reaction>
</comment>
<gene>
    <name evidence="10" type="ORF">IGS68_11805</name>
</gene>
<dbReference type="EMBL" id="CP067420">
    <property type="protein sequence ID" value="QQP91839.1"/>
    <property type="molecule type" value="Genomic_DNA"/>
</dbReference>
<name>A0ABX7BBR7_9PROT</name>
<sequence length="554" mass="58731">MTDRLAIALAQLNPTTGAIDQNIDRIRAARAEASARGADLMVCAAMGVSGQPVEQLALKPFFLDAVEQAVRDFAGETADGGPGVLVGAPWRVDGQVCNAVLMLDGGRVATIRTKHVLADGSPFDERHLFAAGPVPGPVNFRGVRLGVMIAEDMATADVAEALDECGAEILVVAGGDAVDLDTQDRRINRAVARVAETGLPLLYVNQVGGHDELVFDGSSFVLGADRALRIHAPAFRESLAVARWERGDDDGWICHEGEMSGPPSGLAATYHALMLGLRDHVRKSRRNGVLVGLTDGVDSALTAALAVDALGPDRVHCILLPSPDTGREALEDGGEVAELLGCKIDEIAIAPALRAADAMLAPAFAGRDPDKADDDLRGSLRGAVLLALAEKFDALALSSANRTDVAVGRSMLHGDLWGGFAVLKDVYRTTVVALAAWRNRNLPDDAKGPAGRVVPERVITDTAASGWRTGRDMGWVLPPGDLLDDILRCLLDQELTVAEILDRDHDPVAVEQVWRSVVQAECQRRQLPPGVRISGRSFGTGCRLPVVNGFMSIL</sequence>
<evidence type="ECO:0000256" key="4">
    <source>
        <dbReference type="ARBA" id="ARBA00022741"/>
    </source>
</evidence>
<evidence type="ECO:0000256" key="6">
    <source>
        <dbReference type="ARBA" id="ARBA00023027"/>
    </source>
</evidence>
<evidence type="ECO:0000313" key="10">
    <source>
        <dbReference type="EMBL" id="QQP91839.1"/>
    </source>
</evidence>
<keyword evidence="6 7" id="KW-0520">NAD</keyword>
<comment type="similarity">
    <text evidence="2 7">In the C-terminal section; belongs to the NAD synthetase family.</text>
</comment>
<dbReference type="PANTHER" id="PTHR23090">
    <property type="entry name" value="NH 3 /GLUTAMINE-DEPENDENT NAD + SYNTHETASE"/>
    <property type="match status" value="1"/>
</dbReference>
<keyword evidence="3 7" id="KW-0436">Ligase</keyword>
<reference evidence="10" key="1">
    <citation type="submission" date="2021-02" db="EMBL/GenBank/DDBJ databases">
        <title>Skermanella TT6 skin isolate.</title>
        <authorList>
            <person name="Lee K."/>
            <person name="Ganzorig M."/>
        </authorList>
    </citation>
    <scope>NUCLEOTIDE SEQUENCE</scope>
    <source>
        <strain evidence="10">TT6</strain>
    </source>
</reference>
<evidence type="ECO:0000259" key="9">
    <source>
        <dbReference type="PROSITE" id="PS50263"/>
    </source>
</evidence>
<keyword evidence="11" id="KW-1185">Reference proteome</keyword>